<protein>
    <submittedName>
        <fullName evidence="1">DUF3383 domain-containing protein</fullName>
    </submittedName>
    <submittedName>
        <fullName evidence="2">Protein of uncharacterized function (DUF3383)</fullName>
    </submittedName>
</protein>
<dbReference type="Pfam" id="PF11863">
    <property type="entry name" value="DUF3383"/>
    <property type="match status" value="1"/>
</dbReference>
<sequence>MPIPLSKDVQINPGVLAVAGNAVDLNGLLLTSNPLLPVGTVVPFSSPDDVAAYFGALSDEYARAQLYFQGFKNATRTPGQLLFSRFSPAPSAAWLRSGSFKGATVEQLQKLSGTLMRKRTA</sequence>
<accession>A0A2S8D8U2</accession>
<gene>
    <name evidence="1" type="ORF">C5K18_19670</name>
    <name evidence="2" type="ORF">NCTC11868_00200</name>
</gene>
<dbReference type="AlphaFoldDB" id="A0A2S8D8U2"/>
<dbReference type="RefSeq" id="WP_001122284.1">
    <property type="nucleotide sequence ID" value="NZ_CP026805.1"/>
</dbReference>
<dbReference type="InterPro" id="IPR021808">
    <property type="entry name" value="DUF3383"/>
</dbReference>
<dbReference type="Proteomes" id="UP000238186">
    <property type="component" value="Unassembled WGS sequence"/>
</dbReference>
<evidence type="ECO:0000313" key="2">
    <source>
        <dbReference type="EMBL" id="VDG86071.1"/>
    </source>
</evidence>
<reference evidence="1 3" key="1">
    <citation type="submission" date="2018-02" db="EMBL/GenBank/DDBJ databases">
        <title>Distribution and characterization of Shiga toxin converting temperate phage carried by Shigella flexneri in Hispaniola.</title>
        <authorList>
            <person name="Fogolari M."/>
            <person name="Mavian C."/>
            <person name="Angeletti S."/>
            <person name="Salemi M."/>
            <person name="Lampel K.A."/>
            <person name="Maurelli A.T."/>
        </authorList>
    </citation>
    <scope>NUCLEOTIDE SEQUENCE [LARGE SCALE GENOMIC DNA]</scope>
    <source>
        <strain evidence="1 3">BS979</strain>
    </source>
</reference>
<dbReference type="EMBL" id="PUGT01000380">
    <property type="protein sequence ID" value="PQN02514.1"/>
    <property type="molecule type" value="Genomic_DNA"/>
</dbReference>
<name>A0A2S8D8U2_SHIDY</name>
<dbReference type="Proteomes" id="UP000274225">
    <property type="component" value="Unassembled WGS sequence"/>
</dbReference>
<proteinExistence type="predicted"/>
<reference evidence="2 4" key="2">
    <citation type="submission" date="2018-11" db="EMBL/GenBank/DDBJ databases">
        <authorList>
            <consortium name="Pathogen Informatics"/>
        </authorList>
    </citation>
    <scope>NUCLEOTIDE SEQUENCE [LARGE SCALE GENOMIC DNA]</scope>
    <source>
        <strain evidence="2 4">NCTC11868</strain>
    </source>
</reference>
<dbReference type="EMBL" id="UYIT01000003">
    <property type="protein sequence ID" value="VDG86071.1"/>
    <property type="molecule type" value="Genomic_DNA"/>
</dbReference>
<evidence type="ECO:0000313" key="3">
    <source>
        <dbReference type="Proteomes" id="UP000238186"/>
    </source>
</evidence>
<evidence type="ECO:0000313" key="1">
    <source>
        <dbReference type="EMBL" id="PQN02514.1"/>
    </source>
</evidence>
<organism evidence="1 3">
    <name type="scientific">Shigella dysenteriae</name>
    <dbReference type="NCBI Taxonomy" id="622"/>
    <lineage>
        <taxon>Bacteria</taxon>
        <taxon>Pseudomonadati</taxon>
        <taxon>Pseudomonadota</taxon>
        <taxon>Gammaproteobacteria</taxon>
        <taxon>Enterobacterales</taxon>
        <taxon>Enterobacteriaceae</taxon>
        <taxon>Shigella</taxon>
    </lineage>
</organism>
<evidence type="ECO:0000313" key="4">
    <source>
        <dbReference type="Proteomes" id="UP000274225"/>
    </source>
</evidence>